<evidence type="ECO:0000256" key="1">
    <source>
        <dbReference type="SAM" id="SignalP"/>
    </source>
</evidence>
<feature type="chain" id="PRO_5030767561" description="Lipoprotein" evidence="1">
    <location>
        <begin position="27"/>
        <end position="143"/>
    </location>
</feature>
<dbReference type="AlphaFoldDB" id="A0A7Z2JFF2"/>
<keyword evidence="3" id="KW-1185">Reference proteome</keyword>
<dbReference type="EMBL" id="CP046913">
    <property type="protein sequence ID" value="QGZ61419.1"/>
    <property type="molecule type" value="Genomic_DNA"/>
</dbReference>
<dbReference type="PANTHER" id="PTHR35462:SF2">
    <property type="entry name" value="TRANSMEMBRANE PROTEIN"/>
    <property type="match status" value="1"/>
</dbReference>
<dbReference type="Proteomes" id="UP000433577">
    <property type="component" value="Chromosome 1"/>
</dbReference>
<protein>
    <recommendedName>
        <fullName evidence="4">Lipoprotein</fullName>
    </recommendedName>
</protein>
<accession>A0A7Z2JFF2</accession>
<evidence type="ECO:0008006" key="4">
    <source>
        <dbReference type="Google" id="ProtNLM"/>
    </source>
</evidence>
<dbReference type="PANTHER" id="PTHR35462">
    <property type="match status" value="1"/>
</dbReference>
<proteinExistence type="predicted"/>
<gene>
    <name evidence="2" type="ORF">FAZ98_06555</name>
</gene>
<dbReference type="RefSeq" id="WP_158949882.1">
    <property type="nucleotide sequence ID" value="NZ_CP046913.1"/>
</dbReference>
<dbReference type="OrthoDB" id="5625403at2"/>
<evidence type="ECO:0000313" key="3">
    <source>
        <dbReference type="Proteomes" id="UP000433577"/>
    </source>
</evidence>
<reference evidence="2 3" key="1">
    <citation type="submission" date="2019-12" db="EMBL/GenBank/DDBJ databases">
        <title>Paraburkholderia acidiphila 7Q-K02 sp. nov and Paraburkholderia acidisoli DHF22 sp. nov., two strains isolated from forest soil.</title>
        <authorList>
            <person name="Gao Z."/>
            <person name="Qiu L."/>
        </authorList>
    </citation>
    <scope>NUCLEOTIDE SEQUENCE [LARGE SCALE GENOMIC DNA]</scope>
    <source>
        <strain evidence="2 3">DHF22</strain>
    </source>
</reference>
<organism evidence="2 3">
    <name type="scientific">Paraburkholderia acidisoli</name>
    <dbReference type="NCBI Taxonomy" id="2571748"/>
    <lineage>
        <taxon>Bacteria</taxon>
        <taxon>Pseudomonadati</taxon>
        <taxon>Pseudomonadota</taxon>
        <taxon>Betaproteobacteria</taxon>
        <taxon>Burkholderiales</taxon>
        <taxon>Burkholderiaceae</taxon>
        <taxon>Paraburkholderia</taxon>
    </lineage>
</organism>
<name>A0A7Z2JFF2_9BURK</name>
<dbReference type="KEGG" id="pacs:FAZ98_06555"/>
<keyword evidence="1" id="KW-0732">Signal</keyword>
<evidence type="ECO:0000313" key="2">
    <source>
        <dbReference type="EMBL" id="QGZ61419.1"/>
    </source>
</evidence>
<feature type="signal peptide" evidence="1">
    <location>
        <begin position="1"/>
        <end position="26"/>
    </location>
</feature>
<sequence>MGYHVNCVKRAACVALLCLASAGAHASLDCAGSRGGFRIQNGDSWTGTDKLEHFAVSAPFGAIGGWLARDTDHPVVYGTLIGTVPGLLKETFDGTCRTDGFSYKDLFADALGALTGAWLAHWAVTYTRGSKARTFGLRYDDVF</sequence>